<dbReference type="Proteomes" id="UP001569963">
    <property type="component" value="Unassembled WGS sequence"/>
</dbReference>
<dbReference type="RefSeq" id="WP_371948023.1">
    <property type="nucleotide sequence ID" value="NZ_JAXCEI010000003.1"/>
</dbReference>
<evidence type="ECO:0000313" key="1">
    <source>
        <dbReference type="EMBL" id="MFA1538585.1"/>
    </source>
</evidence>
<dbReference type="EMBL" id="JAXCEI010000003">
    <property type="protein sequence ID" value="MFA1538585.1"/>
    <property type="molecule type" value="Genomic_DNA"/>
</dbReference>
<evidence type="ECO:0008006" key="3">
    <source>
        <dbReference type="Google" id="ProtNLM"/>
    </source>
</evidence>
<sequence length="66" mass="7554">MWNYLVLECFVGKWQGLPRAVGYEYSSLEEVSVQKVCDHLGGQGWELAGVLGDRTSFRLFFKQPRA</sequence>
<organism evidence="1 2">
    <name type="scientific">Actinomadura monticuli</name>
    <dbReference type="NCBI Taxonomy" id="3097367"/>
    <lineage>
        <taxon>Bacteria</taxon>
        <taxon>Bacillati</taxon>
        <taxon>Actinomycetota</taxon>
        <taxon>Actinomycetes</taxon>
        <taxon>Streptosporangiales</taxon>
        <taxon>Thermomonosporaceae</taxon>
        <taxon>Actinomadura</taxon>
    </lineage>
</organism>
<gene>
    <name evidence="1" type="ORF">SM611_06540</name>
</gene>
<accession>A0ABV4Q868</accession>
<protein>
    <recommendedName>
        <fullName evidence="3">DUF4177 domain-containing protein</fullName>
    </recommendedName>
</protein>
<keyword evidence="2" id="KW-1185">Reference proteome</keyword>
<reference evidence="1 2" key="1">
    <citation type="submission" date="2023-11" db="EMBL/GenBank/DDBJ databases">
        <title>Actinomadura monticuli sp. nov., isolated from volcanic ash.</title>
        <authorList>
            <person name="Lee S.D."/>
            <person name="Yang H."/>
            <person name="Kim I.S."/>
        </authorList>
    </citation>
    <scope>NUCLEOTIDE SEQUENCE [LARGE SCALE GENOMIC DNA]</scope>
    <source>
        <strain evidence="1 2">DLS-62</strain>
    </source>
</reference>
<evidence type="ECO:0000313" key="2">
    <source>
        <dbReference type="Proteomes" id="UP001569963"/>
    </source>
</evidence>
<comment type="caution">
    <text evidence="1">The sequence shown here is derived from an EMBL/GenBank/DDBJ whole genome shotgun (WGS) entry which is preliminary data.</text>
</comment>
<proteinExistence type="predicted"/>
<name>A0ABV4Q868_9ACTN</name>